<evidence type="ECO:0000313" key="2">
    <source>
        <dbReference type="Proteomes" id="UP000014974"/>
    </source>
</evidence>
<accession>S7WRV5</accession>
<gene>
    <name evidence="1" type="ORF">ADICYQ_4089</name>
</gene>
<protein>
    <submittedName>
        <fullName evidence="1">Glucosamine-6-phosphate deaminase</fullName>
        <ecNumber evidence="1">3.5.99.6</ecNumber>
    </submittedName>
</protein>
<comment type="caution">
    <text evidence="1">The sequence shown here is derived from an EMBL/GenBank/DDBJ whole genome shotgun (WGS) entry which is preliminary data.</text>
</comment>
<reference evidence="1 2" key="1">
    <citation type="journal article" date="2013" name="Genome Announc.">
        <title>Draft Genome Sequence of Cyclobacterium qasimii Strain M12-11BT, Isolated from Arctic Marine Sediment.</title>
        <authorList>
            <person name="Shivaji S."/>
            <person name="Ara S."/>
            <person name="Singh A."/>
            <person name="Kumar Pinnaka A."/>
        </authorList>
    </citation>
    <scope>NUCLEOTIDE SEQUENCE [LARGE SCALE GENOMIC DNA]</scope>
    <source>
        <strain evidence="1 2">M12-11B</strain>
    </source>
</reference>
<dbReference type="EMBL" id="ATNM01000139">
    <property type="protein sequence ID" value="EPR66828.1"/>
    <property type="molecule type" value="Genomic_DNA"/>
</dbReference>
<evidence type="ECO:0000313" key="1">
    <source>
        <dbReference type="EMBL" id="EPR66828.1"/>
    </source>
</evidence>
<proteinExistence type="predicted"/>
<dbReference type="eggNOG" id="COG0363">
    <property type="taxonomic scope" value="Bacteria"/>
</dbReference>
<keyword evidence="1" id="KW-0378">Hydrolase</keyword>
<organism evidence="1 2">
    <name type="scientific">Cyclobacterium qasimii M12-11B</name>
    <dbReference type="NCBI Taxonomy" id="641524"/>
    <lineage>
        <taxon>Bacteria</taxon>
        <taxon>Pseudomonadati</taxon>
        <taxon>Bacteroidota</taxon>
        <taxon>Cytophagia</taxon>
        <taxon>Cytophagales</taxon>
        <taxon>Cyclobacteriaceae</taxon>
        <taxon>Cyclobacterium</taxon>
    </lineage>
</organism>
<dbReference type="Proteomes" id="UP000014974">
    <property type="component" value="Unassembled WGS sequence"/>
</dbReference>
<name>S7WRV5_9BACT</name>
<sequence length="93" mass="10789">MLANYPLSKTEEAFFRDSDIEKITTKIPYLAVDNFPKLGLLTACRFLEWVSTNPEGVISLPTGKTPEYFIKWTKFLLENWEEKKGLDIRKNMG</sequence>
<dbReference type="STRING" id="641524.ADICYQ_4089"/>
<dbReference type="EC" id="3.5.99.6" evidence="1"/>
<dbReference type="AlphaFoldDB" id="S7WRV5"/>
<dbReference type="GO" id="GO:0004342">
    <property type="term" value="F:glucosamine-6-phosphate deaminase activity"/>
    <property type="evidence" value="ECO:0007669"/>
    <property type="project" value="UniProtKB-EC"/>
</dbReference>
<dbReference type="PATRIC" id="fig|641524.5.peg.4057"/>